<evidence type="ECO:0000259" key="8">
    <source>
        <dbReference type="PROSITE" id="PS51740"/>
    </source>
</evidence>
<dbReference type="Pfam" id="PF02381">
    <property type="entry name" value="MraZ"/>
    <property type="match status" value="2"/>
</dbReference>
<comment type="similarity">
    <text evidence="7">Belongs to the MraZ family.</text>
</comment>
<dbReference type="SUPFAM" id="SSF89447">
    <property type="entry name" value="AbrB/MazE/MraZ-like"/>
    <property type="match status" value="1"/>
</dbReference>
<dbReference type="InterPro" id="IPR038619">
    <property type="entry name" value="MraZ_sf"/>
</dbReference>
<keyword evidence="2 7" id="KW-0963">Cytoplasm</keyword>
<comment type="subcellular location">
    <subcellularLocation>
        <location evidence="7">Cytoplasm</location>
        <location evidence="7">Nucleoid</location>
    </subcellularLocation>
</comment>
<dbReference type="GO" id="GO:0003700">
    <property type="term" value="F:DNA-binding transcription factor activity"/>
    <property type="evidence" value="ECO:0007669"/>
    <property type="project" value="UniProtKB-UniRule"/>
</dbReference>
<dbReference type="PROSITE" id="PS51740">
    <property type="entry name" value="SPOVT_ABRB"/>
    <property type="match status" value="2"/>
</dbReference>
<dbReference type="CDD" id="cd16320">
    <property type="entry name" value="MraZ_N"/>
    <property type="match status" value="1"/>
</dbReference>
<dbReference type="InterPro" id="IPR037914">
    <property type="entry name" value="SpoVT-AbrB_sf"/>
</dbReference>
<dbReference type="CDD" id="cd16321">
    <property type="entry name" value="MraZ_C"/>
    <property type="match status" value="1"/>
</dbReference>
<dbReference type="PANTHER" id="PTHR34701:SF1">
    <property type="entry name" value="TRANSCRIPTIONAL REGULATOR MRAZ"/>
    <property type="match status" value="1"/>
</dbReference>
<proteinExistence type="inferred from homology"/>
<evidence type="ECO:0000256" key="5">
    <source>
        <dbReference type="ARBA" id="ARBA00023125"/>
    </source>
</evidence>
<dbReference type="GO" id="GO:0005737">
    <property type="term" value="C:cytoplasm"/>
    <property type="evidence" value="ECO:0007669"/>
    <property type="project" value="UniProtKB-UniRule"/>
</dbReference>
<dbReference type="InterPro" id="IPR003444">
    <property type="entry name" value="MraZ"/>
</dbReference>
<keyword evidence="4 7" id="KW-0805">Transcription regulation</keyword>
<dbReference type="GO" id="GO:0000976">
    <property type="term" value="F:transcription cis-regulatory region binding"/>
    <property type="evidence" value="ECO:0007669"/>
    <property type="project" value="TreeGrafter"/>
</dbReference>
<name>A0A212J8Z9_9FIRM</name>
<dbReference type="InterPro" id="IPR035644">
    <property type="entry name" value="MraZ_C"/>
</dbReference>
<dbReference type="InterPro" id="IPR007159">
    <property type="entry name" value="SpoVT-AbrB_dom"/>
</dbReference>
<dbReference type="InterPro" id="IPR035642">
    <property type="entry name" value="MraZ_N"/>
</dbReference>
<dbReference type="GO" id="GO:2000143">
    <property type="term" value="P:negative regulation of DNA-templated transcription initiation"/>
    <property type="evidence" value="ECO:0007669"/>
    <property type="project" value="TreeGrafter"/>
</dbReference>
<evidence type="ECO:0000313" key="9">
    <source>
        <dbReference type="EMBL" id="SBV95896.1"/>
    </source>
</evidence>
<feature type="domain" description="SpoVT-AbrB" evidence="8">
    <location>
        <begin position="7"/>
        <end position="49"/>
    </location>
</feature>
<dbReference type="AlphaFoldDB" id="A0A212J8Z9"/>
<keyword evidence="5 7" id="KW-0238">DNA-binding</keyword>
<keyword evidence="3" id="KW-0677">Repeat</keyword>
<accession>A0A212J8Z9</accession>
<organism evidence="9">
    <name type="scientific">uncultured Eubacteriales bacterium</name>
    <dbReference type="NCBI Taxonomy" id="172733"/>
    <lineage>
        <taxon>Bacteria</taxon>
        <taxon>Bacillati</taxon>
        <taxon>Bacillota</taxon>
        <taxon>Clostridia</taxon>
        <taxon>Eubacteriales</taxon>
        <taxon>environmental samples</taxon>
    </lineage>
</organism>
<dbReference type="HAMAP" id="MF_01008">
    <property type="entry name" value="MraZ"/>
    <property type="match status" value="1"/>
</dbReference>
<reference evidence="9" key="1">
    <citation type="submission" date="2016-04" db="EMBL/GenBank/DDBJ databases">
        <authorList>
            <person name="Evans L.H."/>
            <person name="Alamgir A."/>
            <person name="Owens N."/>
            <person name="Weber N.D."/>
            <person name="Virtaneva K."/>
            <person name="Barbian K."/>
            <person name="Babar A."/>
            <person name="Rosenke K."/>
        </authorList>
    </citation>
    <scope>NUCLEOTIDE SEQUENCE</scope>
    <source>
        <strain evidence="9">86</strain>
    </source>
</reference>
<evidence type="ECO:0000256" key="7">
    <source>
        <dbReference type="HAMAP-Rule" id="MF_01008"/>
    </source>
</evidence>
<protein>
    <recommendedName>
        <fullName evidence="1 7">Transcriptional regulator MraZ</fullName>
    </recommendedName>
</protein>
<dbReference type="EMBL" id="FLUN01000001">
    <property type="protein sequence ID" value="SBV95896.1"/>
    <property type="molecule type" value="Genomic_DNA"/>
</dbReference>
<gene>
    <name evidence="7 9" type="primary">mraZ</name>
    <name evidence="9" type="ORF">KL86CLO1_10706</name>
</gene>
<dbReference type="PANTHER" id="PTHR34701">
    <property type="entry name" value="TRANSCRIPTIONAL REGULATOR MRAZ"/>
    <property type="match status" value="1"/>
</dbReference>
<comment type="subunit">
    <text evidence="7">Forms oligomers.</text>
</comment>
<dbReference type="Gene3D" id="3.40.1550.20">
    <property type="entry name" value="Transcriptional regulator MraZ domain"/>
    <property type="match status" value="1"/>
</dbReference>
<evidence type="ECO:0000256" key="1">
    <source>
        <dbReference type="ARBA" id="ARBA00013860"/>
    </source>
</evidence>
<dbReference type="InterPro" id="IPR020603">
    <property type="entry name" value="MraZ_dom"/>
</dbReference>
<dbReference type="GO" id="GO:0009295">
    <property type="term" value="C:nucleoid"/>
    <property type="evidence" value="ECO:0007669"/>
    <property type="project" value="UniProtKB-SubCell"/>
</dbReference>
<evidence type="ECO:0000256" key="4">
    <source>
        <dbReference type="ARBA" id="ARBA00023015"/>
    </source>
</evidence>
<keyword evidence="6 7" id="KW-0804">Transcription</keyword>
<evidence type="ECO:0000256" key="2">
    <source>
        <dbReference type="ARBA" id="ARBA00022490"/>
    </source>
</evidence>
<feature type="domain" description="SpoVT-AbrB" evidence="8">
    <location>
        <begin position="75"/>
        <end position="118"/>
    </location>
</feature>
<evidence type="ECO:0000256" key="6">
    <source>
        <dbReference type="ARBA" id="ARBA00023163"/>
    </source>
</evidence>
<sequence>MTSATGTYEHSLDAKSRLFIPAQLRKELGDTLYLTMGVDACLAIYPQESWDVFTEKFASLPMSQSKLMRPLFANAAKCEPDAQGRIVIPQKLRTYAGLEKDAVIIGVHNRAEIWSAEKWHVQEEEEMTPEKMTEIMANLGF</sequence>
<evidence type="ECO:0000256" key="3">
    <source>
        <dbReference type="ARBA" id="ARBA00022737"/>
    </source>
</evidence>
<dbReference type="NCBIfam" id="TIGR00242">
    <property type="entry name" value="division/cell wall cluster transcriptional repressor MraZ"/>
    <property type="match status" value="1"/>
</dbReference>